<feature type="compositionally biased region" description="Polar residues" evidence="1">
    <location>
        <begin position="594"/>
        <end position="613"/>
    </location>
</feature>
<accession>A0A6J2YU18</accession>
<feature type="region of interest" description="Disordered" evidence="1">
    <location>
        <begin position="504"/>
        <end position="526"/>
    </location>
</feature>
<proteinExistence type="predicted"/>
<evidence type="ECO:0000256" key="1">
    <source>
        <dbReference type="SAM" id="MobiDB-lite"/>
    </source>
</evidence>
<sequence>MEKKEDKTPARTVKTGRHPRRRTAIFGKVYKILENYQKNLSSSQRKVLLLVKDYHLVSYVKRISVQRSTPDVMLWCIRFLETNVCFYIGLTLFDIEQVDIEYHLARMLKSFVLELHSLNLTVVCTISPPGIHYSKIMDILMESNLRKKRDKQRRENPDIHSAYQRRIYSDVLLYEVAPVGNILHLYDLYELMIYLQETFRRHREIYFLGFDPDNGSLRHHQADWFDVVSMIKSTKYYCRSIPSQPEISAVIFNLSCHFIVKQAQQSGNLKMTPSMNGSIHLLETLCPLAQSIFHLGSVSPSDLEKLYESLLDVRLILSSMVFKEATDLTTSLRELIITHPLRRRPSITSRVPQLPDITIEHPTPSPSSSEDEEVEELEITFFPNVKENTTKEMSYRDTIYTDFVHHMKYEGCRTIPTDKGKSMRSKRTKYVEETFKTITEQFFRNYRLLDSRESKDKSRKRKFPGSKIVIDPLSPKPSSAGNEEEKINKEDILQDKAKVKKALWKKKKIQSKRRPKPSTGYMFPSEEIGSVKSSTSAASISKSSTSTAGSTTALQSLVSAATSSQSSTPVAPASVSRFSGTTDVKPSKFGESNLKPSTSAPFVPQPSTSAAFVPQPSTSAAFVPQPSTSAADERKSYGILYHQRNAVWDKNAFLRLHDHVSSLLRTTQFVRAPLECLSTIKGFLDLADILRTHNISNIETKAFCLEDVDYFFKTYIMQSRHIEVALQYSVLKNEYMTDISLIDRVLHIPEVLPNVEENVEDEDSSSS</sequence>
<gene>
    <name evidence="3" type="primary">LOC115890555</name>
</gene>
<keyword evidence="2" id="KW-1185">Reference proteome</keyword>
<dbReference type="OrthoDB" id="6723723at2759"/>
<feature type="compositionally biased region" description="Low complexity" evidence="1">
    <location>
        <begin position="561"/>
        <end position="576"/>
    </location>
</feature>
<evidence type="ECO:0000313" key="3">
    <source>
        <dbReference type="RefSeq" id="XP_030766681.1"/>
    </source>
</evidence>
<name>A0A6J2YU18_SITOR</name>
<protein>
    <submittedName>
        <fullName evidence="3">Uncharacterized protein LOC115890555</fullName>
    </submittedName>
</protein>
<feature type="region of interest" description="Disordered" evidence="1">
    <location>
        <begin position="561"/>
        <end position="613"/>
    </location>
</feature>
<organism evidence="2 3">
    <name type="scientific">Sitophilus oryzae</name>
    <name type="common">Rice weevil</name>
    <name type="synonym">Curculio oryzae</name>
    <dbReference type="NCBI Taxonomy" id="7048"/>
    <lineage>
        <taxon>Eukaryota</taxon>
        <taxon>Metazoa</taxon>
        <taxon>Ecdysozoa</taxon>
        <taxon>Arthropoda</taxon>
        <taxon>Hexapoda</taxon>
        <taxon>Insecta</taxon>
        <taxon>Pterygota</taxon>
        <taxon>Neoptera</taxon>
        <taxon>Endopterygota</taxon>
        <taxon>Coleoptera</taxon>
        <taxon>Polyphaga</taxon>
        <taxon>Cucujiformia</taxon>
        <taxon>Curculionidae</taxon>
        <taxon>Dryophthorinae</taxon>
        <taxon>Sitophilus</taxon>
    </lineage>
</organism>
<reference evidence="3" key="1">
    <citation type="submission" date="2025-08" db="UniProtKB">
        <authorList>
            <consortium name="RefSeq"/>
        </authorList>
    </citation>
    <scope>IDENTIFICATION</scope>
    <source>
        <tissue evidence="3">Gonads</tissue>
    </source>
</reference>
<dbReference type="InParanoid" id="A0A6J2YU18"/>
<dbReference type="KEGG" id="soy:115890555"/>
<dbReference type="Proteomes" id="UP000504635">
    <property type="component" value="Unplaced"/>
</dbReference>
<dbReference type="AlphaFoldDB" id="A0A6J2YU18"/>
<dbReference type="GeneID" id="115890555"/>
<feature type="compositionally biased region" description="Basic residues" evidence="1">
    <location>
        <begin position="504"/>
        <end position="516"/>
    </location>
</feature>
<feature type="region of interest" description="Disordered" evidence="1">
    <location>
        <begin position="453"/>
        <end position="489"/>
    </location>
</feature>
<dbReference type="RefSeq" id="XP_030766681.1">
    <property type="nucleotide sequence ID" value="XM_030910821.1"/>
</dbReference>
<evidence type="ECO:0000313" key="2">
    <source>
        <dbReference type="Proteomes" id="UP000504635"/>
    </source>
</evidence>